<feature type="binding site" evidence="5">
    <location>
        <position position="46"/>
    </location>
    <ligand>
        <name>isopentenyl diphosphate</name>
        <dbReference type="ChEBI" id="CHEBI:128769"/>
    </ligand>
</feature>
<keyword evidence="6" id="KW-0812">Transmembrane</keyword>
<dbReference type="GO" id="GO:0051745">
    <property type="term" value="F:4-hydroxy-3-methylbut-2-enyl diphosphate reductase activity"/>
    <property type="evidence" value="ECO:0007669"/>
    <property type="project" value="UniProtKB-UniRule"/>
</dbReference>
<dbReference type="HAMAP" id="MF_00191">
    <property type="entry name" value="IspH"/>
    <property type="match status" value="1"/>
</dbReference>
<feature type="binding site" evidence="5">
    <location>
        <position position="268"/>
    </location>
    <ligand>
        <name>(2E)-4-hydroxy-3-methylbut-2-enyl diphosphate</name>
        <dbReference type="ChEBI" id="CHEBI:128753"/>
    </ligand>
</feature>
<comment type="similarity">
    <text evidence="5">Belongs to the IspH family.</text>
</comment>
<feature type="binding site" evidence="5">
    <location>
        <position position="80"/>
    </location>
    <ligand>
        <name>dimethylallyl diphosphate</name>
        <dbReference type="ChEBI" id="CHEBI:57623"/>
    </ligand>
</feature>
<feature type="binding site" evidence="5">
    <location>
        <position position="17"/>
    </location>
    <ligand>
        <name>[4Fe-4S] cluster</name>
        <dbReference type="ChEBI" id="CHEBI:49883"/>
    </ligand>
</feature>
<feature type="binding site" evidence="5">
    <location>
        <position position="168"/>
    </location>
    <ligand>
        <name>(2E)-4-hydroxy-3-methylbut-2-enyl diphosphate</name>
        <dbReference type="ChEBI" id="CHEBI:128753"/>
    </ligand>
</feature>
<organism evidence="7 8">
    <name type="scientific">Elusimicrobium minutum (strain Pei191)</name>
    <dbReference type="NCBI Taxonomy" id="445932"/>
    <lineage>
        <taxon>Bacteria</taxon>
        <taxon>Pseudomonadati</taxon>
        <taxon>Elusimicrobiota</taxon>
        <taxon>Elusimicrobia</taxon>
        <taxon>Elusimicrobiales</taxon>
        <taxon>Elusimicrobiaceae</taxon>
        <taxon>Elusimicrobium</taxon>
    </lineage>
</organism>
<feature type="binding site" evidence="5">
    <location>
        <position position="46"/>
    </location>
    <ligand>
        <name>dimethylallyl diphosphate</name>
        <dbReference type="ChEBI" id="CHEBI:57623"/>
    </ligand>
</feature>
<evidence type="ECO:0000256" key="2">
    <source>
        <dbReference type="ARBA" id="ARBA00022723"/>
    </source>
</evidence>
<dbReference type="Gene3D" id="3.40.50.11270">
    <property type="match status" value="1"/>
</dbReference>
<sequence>MKEKDYGVTIAKSAGFCPGVKKAIDKVLELESSGKKPIFTLGPLIHNNQVIATLEEKGITSIGHPSEVEGKEGVLVIRAHGITPEFQREVESCGKEVIDATCPLVKHVHNNISKYAGEGYTTVIVGDAGHAEVIGLLGYTQGRGYVVADESEVLALPDFDKVNIVAQTTQKEAAFYKLAELIKQKAKEAVVSNTICEPTKQRQSETIEYAKNADFVIVVGGKNSANTARLAKLCGELAPKVLHVETEADLEGHDLKTPKKIFITAGASTPNWLIDRISGAVKNARMGAMGHLANFLYKMWAFIINSSLYTAFAALGLTYVCMKLQGVLFHVPLLVLSWLFVFSLTVINRGVSKTGQTEKRLPITIGVIAGAAALVIAFTLGFEIFIATAVFLGAGVLYPFRYMFKIKKFTSLPATKDLFTALGWSFVCAYLPAQSLDMPFTNANYLVIFYAVLLVFVRSVILGIGAAHKDIMIGKESFYKAFGLKVTRVAIIAIIAAVVGVLITLLIMGWKVKLVTMLLLGNIYIIFIAAYYYLQRKPRNIMEETLVDGQFLVLAALCFLARFI</sequence>
<feature type="transmembrane region" description="Helical" evidence="6">
    <location>
        <begin position="445"/>
        <end position="468"/>
    </location>
</feature>
<feature type="active site" description="Proton donor" evidence="5">
    <location>
        <position position="132"/>
    </location>
</feature>
<feature type="binding site" evidence="5">
    <location>
        <position position="46"/>
    </location>
    <ligand>
        <name>(2E)-4-hydroxy-3-methylbut-2-enyl diphosphate</name>
        <dbReference type="ChEBI" id="CHEBI:128753"/>
    </ligand>
</feature>
<dbReference type="NCBIfam" id="TIGR00216">
    <property type="entry name" value="ispH_lytB"/>
    <property type="match status" value="1"/>
</dbReference>
<name>B2KBE4_ELUMP</name>
<keyword evidence="6" id="KW-0472">Membrane</keyword>
<feature type="binding site" evidence="5">
    <location>
        <position position="224"/>
    </location>
    <ligand>
        <name>dimethylallyl diphosphate</name>
        <dbReference type="ChEBI" id="CHEBI:57623"/>
    </ligand>
</feature>
<keyword evidence="6" id="KW-1133">Transmembrane helix</keyword>
<gene>
    <name evidence="5" type="primary">ispH</name>
    <name evidence="7" type="ordered locus">Emin_0409</name>
</gene>
<feature type="binding site" evidence="5">
    <location>
        <position position="224"/>
    </location>
    <ligand>
        <name>(2E)-4-hydroxy-3-methylbut-2-enyl diphosphate</name>
        <dbReference type="ChEBI" id="CHEBI:128753"/>
    </ligand>
</feature>
<feature type="transmembrane region" description="Helical" evidence="6">
    <location>
        <begin position="416"/>
        <end position="433"/>
    </location>
</feature>
<protein>
    <recommendedName>
        <fullName evidence="5">4-hydroxy-3-methylbut-2-enyl diphosphate reductase</fullName>
        <shortName evidence="5">HMBPP reductase</shortName>
        <ecNumber evidence="5">1.17.7.4</ecNumber>
    </recommendedName>
</protein>
<dbReference type="AlphaFoldDB" id="B2KBE4"/>
<reference evidence="7 8" key="1">
    <citation type="journal article" date="2009" name="Appl. Environ. Microbiol.">
        <title>Genomic analysis of 'Elusimicrobium minutum,' the first cultivated representative of the phylum 'Elusimicrobia' (formerly termite group 1).</title>
        <authorList>
            <person name="Herlemann D.P.R."/>
            <person name="Geissinger O."/>
            <person name="Ikeda-Ohtsubo W."/>
            <person name="Kunin V."/>
            <person name="Sun H."/>
            <person name="Lapidus A."/>
            <person name="Hugenholtz P."/>
            <person name="Brune A."/>
        </authorList>
    </citation>
    <scope>NUCLEOTIDE SEQUENCE [LARGE SCALE GENOMIC DNA]</scope>
    <source>
        <strain evidence="7 8">Pei191</strain>
    </source>
</reference>
<dbReference type="RefSeq" id="WP_012414581.1">
    <property type="nucleotide sequence ID" value="NC_010644.1"/>
</dbReference>
<dbReference type="InterPro" id="IPR003451">
    <property type="entry name" value="LytB/IspH"/>
</dbReference>
<dbReference type="PANTHER" id="PTHR30426">
    <property type="entry name" value="4-HYDROXY-3-METHYLBUT-2-ENYL DIPHOSPHATE REDUCTASE"/>
    <property type="match status" value="1"/>
</dbReference>
<dbReference type="Proteomes" id="UP000001029">
    <property type="component" value="Chromosome"/>
</dbReference>
<accession>B2KBE4</accession>
<keyword evidence="5" id="KW-0414">Isoprene biosynthesis</keyword>
<keyword evidence="3 5" id="KW-0408">Iron</keyword>
<comment type="function">
    <text evidence="5">Catalyzes the conversion of 1-hydroxy-2-methyl-2-(E)-butenyl 4-diphosphate (HMBPP) into a mixture of isopentenyl diphosphate (IPP) and dimethylallyl diphosphate (DMAPP). Acts in the terminal step of the DOXP/MEP pathway for isoprenoid precursor biosynthesis.</text>
</comment>
<feature type="binding site" evidence="5">
    <location>
        <position position="130"/>
    </location>
    <ligand>
        <name>(2E)-4-hydroxy-3-methylbut-2-enyl diphosphate</name>
        <dbReference type="ChEBI" id="CHEBI:128753"/>
    </ligand>
</feature>
<feature type="transmembrane region" description="Helical" evidence="6">
    <location>
        <begin position="295"/>
        <end position="315"/>
    </location>
</feature>
<comment type="caution">
    <text evidence="5">Lacks conserved residue(s) required for the propagation of feature annotation.</text>
</comment>
<feature type="binding site" evidence="5">
    <location>
        <position position="102"/>
    </location>
    <ligand>
        <name>[4Fe-4S] cluster</name>
        <dbReference type="ChEBI" id="CHEBI:49883"/>
    </ligand>
</feature>
<keyword evidence="5 7" id="KW-0560">Oxidoreductase</keyword>
<dbReference type="EMBL" id="CP001055">
    <property type="protein sequence ID" value="ACC97966.1"/>
    <property type="molecule type" value="Genomic_DNA"/>
</dbReference>
<keyword evidence="2 5" id="KW-0479">Metal-binding</keyword>
<dbReference type="Gene3D" id="3.40.1010.20">
    <property type="entry name" value="4-hydroxy-3-methylbut-2-enyl diphosphate reductase, catalytic domain"/>
    <property type="match status" value="2"/>
</dbReference>
<feature type="binding site" evidence="5">
    <location>
        <position position="268"/>
    </location>
    <ligand>
        <name>dimethylallyl diphosphate</name>
        <dbReference type="ChEBI" id="CHEBI:57623"/>
    </ligand>
</feature>
<feature type="binding site" evidence="5">
    <location>
        <position position="130"/>
    </location>
    <ligand>
        <name>dimethylallyl diphosphate</name>
        <dbReference type="ChEBI" id="CHEBI:57623"/>
    </ligand>
</feature>
<keyword evidence="4 5" id="KW-0411">Iron-sulfur</keyword>
<evidence type="ECO:0000313" key="7">
    <source>
        <dbReference type="EMBL" id="ACC97966.1"/>
    </source>
</evidence>
<dbReference type="Pfam" id="PF02401">
    <property type="entry name" value="LYTB"/>
    <property type="match status" value="1"/>
</dbReference>
<feature type="binding site" evidence="5">
    <location>
        <position position="224"/>
    </location>
    <ligand>
        <name>isopentenyl diphosphate</name>
        <dbReference type="ChEBI" id="CHEBI:128769"/>
    </ligand>
</feature>
<dbReference type="GO" id="GO:0046872">
    <property type="term" value="F:metal ion binding"/>
    <property type="evidence" value="ECO:0007669"/>
    <property type="project" value="UniProtKB-KW"/>
</dbReference>
<dbReference type="UniPathway" id="UPA00059">
    <property type="reaction ID" value="UER00105"/>
</dbReference>
<feature type="transmembrane region" description="Helical" evidence="6">
    <location>
        <begin position="360"/>
        <end position="378"/>
    </location>
</feature>
<evidence type="ECO:0000313" key="8">
    <source>
        <dbReference type="Proteomes" id="UP000001029"/>
    </source>
</evidence>
<feature type="binding site" evidence="5">
    <location>
        <position position="226"/>
    </location>
    <ligand>
        <name>isopentenyl diphosphate</name>
        <dbReference type="ChEBI" id="CHEBI:128769"/>
    </ligand>
</feature>
<comment type="pathway">
    <text evidence="5">Isoprenoid biosynthesis; isopentenyl diphosphate biosynthesis via DXP pathway; isopentenyl diphosphate from 1-deoxy-D-xylulose 5-phosphate: step 6/6.</text>
</comment>
<dbReference type="GO" id="GO:0016114">
    <property type="term" value="P:terpenoid biosynthetic process"/>
    <property type="evidence" value="ECO:0007669"/>
    <property type="project" value="UniProtKB-UniRule"/>
</dbReference>
<dbReference type="STRING" id="445932.Emin_0409"/>
<evidence type="ECO:0000256" key="3">
    <source>
        <dbReference type="ARBA" id="ARBA00023004"/>
    </source>
</evidence>
<dbReference type="GO" id="GO:0019288">
    <property type="term" value="P:isopentenyl diphosphate biosynthetic process, methylerythritol 4-phosphate pathway"/>
    <property type="evidence" value="ECO:0007669"/>
    <property type="project" value="UniProtKB-UniRule"/>
</dbReference>
<keyword evidence="8" id="KW-1185">Reference proteome</keyword>
<feature type="binding site" evidence="5">
    <location>
        <position position="226"/>
    </location>
    <ligand>
        <name>(2E)-4-hydroxy-3-methylbut-2-enyl diphosphate</name>
        <dbReference type="ChEBI" id="CHEBI:128753"/>
    </ligand>
</feature>
<proteinExistence type="inferred from homology"/>
<dbReference type="GO" id="GO:0050992">
    <property type="term" value="P:dimethylallyl diphosphate biosynthetic process"/>
    <property type="evidence" value="ECO:0007669"/>
    <property type="project" value="UniProtKB-UniRule"/>
</dbReference>
<feature type="binding site" evidence="5">
    <location>
        <position position="196"/>
    </location>
    <ligand>
        <name>[4Fe-4S] cluster</name>
        <dbReference type="ChEBI" id="CHEBI:49883"/>
    </ligand>
</feature>
<feature type="binding site" evidence="5">
    <location>
        <position position="226"/>
    </location>
    <ligand>
        <name>dimethylallyl diphosphate</name>
        <dbReference type="ChEBI" id="CHEBI:57623"/>
    </ligand>
</feature>
<evidence type="ECO:0000256" key="6">
    <source>
        <dbReference type="SAM" id="Phobius"/>
    </source>
</evidence>
<comment type="pathway">
    <text evidence="5">Isoprenoid biosynthesis; dimethylallyl diphosphate biosynthesis; dimethylallyl diphosphate from (2E)-4-hydroxy-3-methylbutenyl diphosphate: step 1/1.</text>
</comment>
<feature type="transmembrane region" description="Helical" evidence="6">
    <location>
        <begin position="514"/>
        <end position="534"/>
    </location>
</feature>
<dbReference type="KEGG" id="emi:Emin_0409"/>
<comment type="catalytic activity">
    <reaction evidence="5">
        <text>isopentenyl diphosphate + 2 oxidized [2Fe-2S]-[ferredoxin] + H2O = (2E)-4-hydroxy-3-methylbut-2-enyl diphosphate + 2 reduced [2Fe-2S]-[ferredoxin] + 2 H(+)</text>
        <dbReference type="Rhea" id="RHEA:24488"/>
        <dbReference type="Rhea" id="RHEA-COMP:10000"/>
        <dbReference type="Rhea" id="RHEA-COMP:10001"/>
        <dbReference type="ChEBI" id="CHEBI:15377"/>
        <dbReference type="ChEBI" id="CHEBI:15378"/>
        <dbReference type="ChEBI" id="CHEBI:33737"/>
        <dbReference type="ChEBI" id="CHEBI:33738"/>
        <dbReference type="ChEBI" id="CHEBI:128753"/>
        <dbReference type="ChEBI" id="CHEBI:128769"/>
        <dbReference type="EC" id="1.17.7.4"/>
    </reaction>
</comment>
<comment type="catalytic activity">
    <reaction evidence="5">
        <text>dimethylallyl diphosphate + 2 oxidized [2Fe-2S]-[ferredoxin] + H2O = (2E)-4-hydroxy-3-methylbut-2-enyl diphosphate + 2 reduced [2Fe-2S]-[ferredoxin] + 2 H(+)</text>
        <dbReference type="Rhea" id="RHEA:24825"/>
        <dbReference type="Rhea" id="RHEA-COMP:10000"/>
        <dbReference type="Rhea" id="RHEA-COMP:10001"/>
        <dbReference type="ChEBI" id="CHEBI:15377"/>
        <dbReference type="ChEBI" id="CHEBI:15378"/>
        <dbReference type="ChEBI" id="CHEBI:33737"/>
        <dbReference type="ChEBI" id="CHEBI:33738"/>
        <dbReference type="ChEBI" id="CHEBI:57623"/>
        <dbReference type="ChEBI" id="CHEBI:128753"/>
        <dbReference type="EC" id="1.17.7.4"/>
    </reaction>
</comment>
<keyword evidence="1 5" id="KW-0004">4Fe-4S</keyword>
<feature type="binding site" evidence="5">
    <location>
        <position position="130"/>
    </location>
    <ligand>
        <name>isopentenyl diphosphate</name>
        <dbReference type="ChEBI" id="CHEBI:128769"/>
    </ligand>
</feature>
<dbReference type="GO" id="GO:0051539">
    <property type="term" value="F:4 iron, 4 sulfur cluster binding"/>
    <property type="evidence" value="ECO:0007669"/>
    <property type="project" value="UniProtKB-UniRule"/>
</dbReference>
<feature type="binding site" evidence="5">
    <location>
        <position position="80"/>
    </location>
    <ligand>
        <name>(2E)-4-hydroxy-3-methylbut-2-enyl diphosphate</name>
        <dbReference type="ChEBI" id="CHEBI:128753"/>
    </ligand>
</feature>
<dbReference type="HOGENOM" id="CLU_477965_0_0_0"/>
<feature type="transmembrane region" description="Helical" evidence="6">
    <location>
        <begin position="489"/>
        <end position="508"/>
    </location>
</feature>
<feature type="binding site" evidence="5">
    <location>
        <position position="268"/>
    </location>
    <ligand>
        <name>isopentenyl diphosphate</name>
        <dbReference type="ChEBI" id="CHEBI:128769"/>
    </ligand>
</feature>
<feature type="binding site" evidence="5">
    <location>
        <position position="80"/>
    </location>
    <ligand>
        <name>isopentenyl diphosphate</name>
        <dbReference type="ChEBI" id="CHEBI:128769"/>
    </ligand>
</feature>
<dbReference type="PANTHER" id="PTHR30426:SF0">
    <property type="entry name" value="4-HYDROXY-3-METHYLBUT-2-ENYL DIPHOSPHATE REDUCTASE"/>
    <property type="match status" value="1"/>
</dbReference>
<dbReference type="CDD" id="cd13944">
    <property type="entry name" value="lytB_ispH"/>
    <property type="match status" value="1"/>
</dbReference>
<comment type="cofactor">
    <cofactor evidence="5">
        <name>[4Fe-4S] cluster</name>
        <dbReference type="ChEBI" id="CHEBI:49883"/>
    </cofactor>
    <text evidence="5">Binds 1 [4Fe-4S] cluster per subunit.</text>
</comment>
<feature type="transmembrane region" description="Helical" evidence="6">
    <location>
        <begin position="327"/>
        <end position="348"/>
    </location>
</feature>
<dbReference type="EC" id="1.17.7.4" evidence="5"/>
<evidence type="ECO:0000256" key="1">
    <source>
        <dbReference type="ARBA" id="ARBA00022485"/>
    </source>
</evidence>
<dbReference type="UniPathway" id="UPA00056">
    <property type="reaction ID" value="UER00097"/>
</dbReference>
<evidence type="ECO:0000256" key="4">
    <source>
        <dbReference type="ARBA" id="ARBA00023014"/>
    </source>
</evidence>
<dbReference type="OrthoDB" id="9804077at2"/>
<evidence type="ECO:0000256" key="5">
    <source>
        <dbReference type="HAMAP-Rule" id="MF_00191"/>
    </source>
</evidence>